<comment type="similarity">
    <text evidence="1">Belongs to the PemK/MazF family.</text>
</comment>
<dbReference type="GO" id="GO:0016075">
    <property type="term" value="P:rRNA catabolic process"/>
    <property type="evidence" value="ECO:0007669"/>
    <property type="project" value="TreeGrafter"/>
</dbReference>
<dbReference type="GO" id="GO:0004521">
    <property type="term" value="F:RNA endonuclease activity"/>
    <property type="evidence" value="ECO:0007669"/>
    <property type="project" value="TreeGrafter"/>
</dbReference>
<organism evidence="3 4">
    <name type="scientific">Candidatus Syntrophocurvum alkaliphilum</name>
    <dbReference type="NCBI Taxonomy" id="2293317"/>
    <lineage>
        <taxon>Bacteria</taxon>
        <taxon>Bacillati</taxon>
        <taxon>Bacillota</taxon>
        <taxon>Clostridia</taxon>
        <taxon>Eubacteriales</taxon>
        <taxon>Syntrophomonadaceae</taxon>
        <taxon>Candidatus Syntrophocurvum</taxon>
    </lineage>
</organism>
<dbReference type="OrthoDB" id="9808744at2"/>
<dbReference type="InterPro" id="IPR011067">
    <property type="entry name" value="Plasmid_toxin/cell-grow_inhib"/>
</dbReference>
<evidence type="ECO:0000313" key="3">
    <source>
        <dbReference type="EMBL" id="QGU00466.1"/>
    </source>
</evidence>
<dbReference type="KEGG" id="salq:SYNTR_1872"/>
<dbReference type="PANTHER" id="PTHR33988">
    <property type="entry name" value="ENDORIBONUCLEASE MAZF-RELATED"/>
    <property type="match status" value="1"/>
</dbReference>
<keyword evidence="2" id="KW-1277">Toxin-antitoxin system</keyword>
<name>A0A6I6DED5_9FIRM</name>
<dbReference type="AlphaFoldDB" id="A0A6I6DED5"/>
<sequence>MGYIPEQGDIILIEFDPQTGHEQKGKRPAFVVSNKVFNQFTKLAIVCPITNTNRGFPLHVPLDDRNKTTGVIMCEQGKALDIVARNAIFIEKAPDDILEEVVDIYIGFVEITKS</sequence>
<keyword evidence="4" id="KW-1185">Reference proteome</keyword>
<dbReference type="RefSeq" id="WP_156204245.1">
    <property type="nucleotide sequence ID" value="NZ_CP046457.1"/>
</dbReference>
<dbReference type="SUPFAM" id="SSF50118">
    <property type="entry name" value="Cell growth inhibitor/plasmid maintenance toxic component"/>
    <property type="match status" value="1"/>
</dbReference>
<dbReference type="Proteomes" id="UP000426444">
    <property type="component" value="Chromosome"/>
</dbReference>
<gene>
    <name evidence="3" type="ORF">SYNTR_1872</name>
</gene>
<dbReference type="Gene3D" id="2.30.30.110">
    <property type="match status" value="1"/>
</dbReference>
<dbReference type="PANTHER" id="PTHR33988:SF3">
    <property type="entry name" value="ENDORIBONUCLEASE TOXIN CHPB-RELATED"/>
    <property type="match status" value="1"/>
</dbReference>
<proteinExistence type="inferred from homology"/>
<evidence type="ECO:0000256" key="2">
    <source>
        <dbReference type="ARBA" id="ARBA00022649"/>
    </source>
</evidence>
<reference evidence="4" key="1">
    <citation type="journal article" date="2019" name="Microbiology">
        <title>Complete Genome Sequence of an Uncultured Bacterium of the Candidate Phylum Bipolaricaulota.</title>
        <authorList>
            <person name="Kadnikov V.V."/>
            <person name="Mardanov A.V."/>
            <person name="Beletsky A.V."/>
            <person name="Frank Y.A."/>
            <person name="Karnachuk O.V."/>
            <person name="Ravin N.V."/>
        </authorList>
    </citation>
    <scope>NUCLEOTIDE SEQUENCE [LARGE SCALE GENOMIC DNA]</scope>
</reference>
<dbReference type="GO" id="GO:0003677">
    <property type="term" value="F:DNA binding"/>
    <property type="evidence" value="ECO:0007669"/>
    <property type="project" value="InterPro"/>
</dbReference>
<evidence type="ECO:0000313" key="4">
    <source>
        <dbReference type="Proteomes" id="UP000426444"/>
    </source>
</evidence>
<accession>A0A6I6DED5</accession>
<dbReference type="EMBL" id="CP046457">
    <property type="protein sequence ID" value="QGU00466.1"/>
    <property type="molecule type" value="Genomic_DNA"/>
</dbReference>
<dbReference type="GO" id="GO:0006402">
    <property type="term" value="P:mRNA catabolic process"/>
    <property type="evidence" value="ECO:0007669"/>
    <property type="project" value="TreeGrafter"/>
</dbReference>
<dbReference type="Pfam" id="PF02452">
    <property type="entry name" value="PemK_toxin"/>
    <property type="match status" value="1"/>
</dbReference>
<dbReference type="InterPro" id="IPR003477">
    <property type="entry name" value="PemK-like"/>
</dbReference>
<evidence type="ECO:0000256" key="1">
    <source>
        <dbReference type="ARBA" id="ARBA00007521"/>
    </source>
</evidence>
<protein>
    <submittedName>
        <fullName evidence="3">Programmed cell death toxin MazF</fullName>
    </submittedName>
</protein>